<keyword evidence="1" id="KW-0812">Transmembrane</keyword>
<evidence type="ECO:0000313" key="2">
    <source>
        <dbReference type="EMBL" id="GAL02850.1"/>
    </source>
</evidence>
<evidence type="ECO:0000313" key="3">
    <source>
        <dbReference type="Proteomes" id="UP000029227"/>
    </source>
</evidence>
<reference evidence="2 3" key="1">
    <citation type="journal article" date="2014" name="Genome Announc.">
        <title>Draft Genome Sequences of Two Vibrionaceae Species, Vibrio ponticus C121 and Photobacterium aphoticum C119, Isolated as Coral Reef Microbiota.</title>
        <authorList>
            <person name="Al-saari N."/>
            <person name="Meirelles P.M."/>
            <person name="Mino S."/>
            <person name="Suda W."/>
            <person name="Oshima K."/>
            <person name="Hattori M."/>
            <person name="Ohkuma M."/>
            <person name="Thompson F.L."/>
            <person name="Gomez-Gil B."/>
            <person name="Sawabe T."/>
            <person name="Sawabe T."/>
        </authorList>
    </citation>
    <scope>NUCLEOTIDE SEQUENCE [LARGE SCALE GENOMIC DNA]</scope>
    <source>
        <strain evidence="2 3">JCM 19237</strain>
    </source>
</reference>
<feature type="transmembrane region" description="Helical" evidence="1">
    <location>
        <begin position="127"/>
        <end position="144"/>
    </location>
</feature>
<dbReference type="Pfam" id="PF09997">
    <property type="entry name" value="DUF2238"/>
    <property type="match status" value="1"/>
</dbReference>
<evidence type="ECO:0000256" key="1">
    <source>
        <dbReference type="SAM" id="Phobius"/>
    </source>
</evidence>
<dbReference type="eggNOG" id="COG3647">
    <property type="taxonomic scope" value="Bacteria"/>
</dbReference>
<gene>
    <name evidence="2" type="ORF">JCM19237_5743</name>
</gene>
<keyword evidence="1" id="KW-1133">Transmembrane helix</keyword>
<dbReference type="PIRSF" id="PIRSF020606">
    <property type="entry name" value="UCP020606"/>
    <property type="match status" value="1"/>
</dbReference>
<dbReference type="EMBL" id="BBMN01000001">
    <property type="protein sequence ID" value="GAL02850.1"/>
    <property type="molecule type" value="Genomic_DNA"/>
</dbReference>
<name>A0A090QI76_9GAMM</name>
<protein>
    <submittedName>
        <fullName evidence="2">Predicted membrane protein</fullName>
    </submittedName>
</protein>
<dbReference type="InterPro" id="IPR058534">
    <property type="entry name" value="YjdF"/>
</dbReference>
<sequence length="209" mass="23313">MDTYKPFTALPLFLAALVGSVIVWSGINPAFFEVWVAEIIPVALVYLGLVVTHRRFTFSNTAYVMMSMWLLMHSVGAHYTFANVPFEWFNDLVGSDRNHFDRIAHYSIGFYAFPIAEYMVRKNHAKPVVASLFALFSIMSIAAAYEIIEWWYAVLAGGDAGIEFLGSQGDIWDAQKDMLADTLGAITSLVIFGIIKPYSLPHAAQSRTA</sequence>
<feature type="transmembrane region" description="Helical" evidence="1">
    <location>
        <begin position="178"/>
        <end position="195"/>
    </location>
</feature>
<comment type="caution">
    <text evidence="2">The sequence shown here is derived from an EMBL/GenBank/DDBJ whole genome shotgun (WGS) entry which is preliminary data.</text>
</comment>
<organism evidence="2 3">
    <name type="scientific">Photobacterium aphoticum</name>
    <dbReference type="NCBI Taxonomy" id="754436"/>
    <lineage>
        <taxon>Bacteria</taxon>
        <taxon>Pseudomonadati</taxon>
        <taxon>Pseudomonadota</taxon>
        <taxon>Gammaproteobacteria</taxon>
        <taxon>Vibrionales</taxon>
        <taxon>Vibrionaceae</taxon>
        <taxon>Photobacterium</taxon>
    </lineage>
</organism>
<feature type="transmembrane region" description="Helical" evidence="1">
    <location>
        <begin position="63"/>
        <end position="82"/>
    </location>
</feature>
<accession>A0A090QI76</accession>
<keyword evidence="1" id="KW-0472">Membrane</keyword>
<feature type="transmembrane region" description="Helical" evidence="1">
    <location>
        <begin position="102"/>
        <end position="120"/>
    </location>
</feature>
<dbReference type="AlphaFoldDB" id="A0A090QI76"/>
<dbReference type="InterPro" id="IPR014509">
    <property type="entry name" value="YjdF-like"/>
</dbReference>
<feature type="transmembrane region" description="Helical" evidence="1">
    <location>
        <begin position="35"/>
        <end position="51"/>
    </location>
</feature>
<dbReference type="Proteomes" id="UP000029227">
    <property type="component" value="Unassembled WGS sequence"/>
</dbReference>
<proteinExistence type="predicted"/>